<comment type="caution">
    <text evidence="1">The sequence shown here is derived from an EMBL/GenBank/DDBJ whole genome shotgun (WGS) entry which is preliminary data.</text>
</comment>
<dbReference type="AlphaFoldDB" id="A0A0L1KBQ5"/>
<gene>
    <name evidence="1" type="ORF">J121_2310</name>
</gene>
<dbReference type="PATRIC" id="fig|1306953.7.peg.2388"/>
<dbReference type="STRING" id="1306953.J121_2310"/>
<dbReference type="EMBL" id="JYNE01000027">
    <property type="protein sequence ID" value="KNH01292.1"/>
    <property type="molecule type" value="Genomic_DNA"/>
</dbReference>
<protein>
    <recommendedName>
        <fullName evidence="3">Hpt domain-containing protein</fullName>
    </recommendedName>
</protein>
<reference evidence="1" key="1">
    <citation type="submission" date="2015-02" db="EMBL/GenBank/DDBJ databases">
        <authorList>
            <person name="Chooi Y.-H."/>
        </authorList>
    </citation>
    <scope>NUCLEOTIDE SEQUENCE [LARGE SCALE GENOMIC DNA]</scope>
    <source>
        <strain evidence="1">LAMA 915</strain>
    </source>
</reference>
<evidence type="ECO:0008006" key="3">
    <source>
        <dbReference type="Google" id="ProtNLM"/>
    </source>
</evidence>
<dbReference type="RefSeq" id="WP_050601239.1">
    <property type="nucleotide sequence ID" value="NZ_JYNE01000027.1"/>
</dbReference>
<sequence>MAYHTTGFEAALAHAAGDDFALREDLKQGFVQSASAHHDLLRRARCDANWAMAAERLGKLAASFHATELMDLAEEARAGAPGEPTVISRIESVIAALN</sequence>
<proteinExistence type="predicted"/>
<evidence type="ECO:0000313" key="1">
    <source>
        <dbReference type="EMBL" id="KNH01292.1"/>
    </source>
</evidence>
<accession>A0A0L1KBQ5</accession>
<name>A0A0L1KBQ5_9SPHN</name>
<evidence type="ECO:0000313" key="2">
    <source>
        <dbReference type="Proteomes" id="UP000037446"/>
    </source>
</evidence>
<organism evidence="1 2">
    <name type="scientific">Qipengyuania citrea LAMA 915</name>
    <dbReference type="NCBI Taxonomy" id="1306953"/>
    <lineage>
        <taxon>Bacteria</taxon>
        <taxon>Pseudomonadati</taxon>
        <taxon>Pseudomonadota</taxon>
        <taxon>Alphaproteobacteria</taxon>
        <taxon>Sphingomonadales</taxon>
        <taxon>Erythrobacteraceae</taxon>
        <taxon>Qipengyuania</taxon>
    </lineage>
</organism>
<dbReference type="Proteomes" id="UP000037446">
    <property type="component" value="Unassembled WGS sequence"/>
</dbReference>